<proteinExistence type="predicted"/>
<reference evidence="1 2" key="1">
    <citation type="submission" date="2024-04" db="EMBL/GenBank/DDBJ databases">
        <title>Phyllosticta paracitricarpa is synonymous to the EU quarantine fungus P. citricarpa based on phylogenomic analyses.</title>
        <authorList>
            <consortium name="Lawrence Berkeley National Laboratory"/>
            <person name="Van Ingen-Buijs V.A."/>
            <person name="Van Westerhoven A.C."/>
            <person name="Haridas S."/>
            <person name="Skiadas P."/>
            <person name="Martin F."/>
            <person name="Groenewald J.Z."/>
            <person name="Crous P.W."/>
            <person name="Seidl M.F."/>
        </authorList>
    </citation>
    <scope>NUCLEOTIDE SEQUENCE [LARGE SCALE GENOMIC DNA]</scope>
    <source>
        <strain evidence="1 2">CBS 123371</strain>
    </source>
</reference>
<gene>
    <name evidence="1" type="ORF">IWZ03DRAFT_164439</name>
</gene>
<comment type="caution">
    <text evidence="1">The sequence shown here is derived from an EMBL/GenBank/DDBJ whole genome shotgun (WGS) entry which is preliminary data.</text>
</comment>
<sequence length="204" mass="22575">MLRADHQPQRAQAASDELLWTKTPPSLKCPGTPPRYLTRTLELQVSSSRSLWVSQQPMPGLDDLILQSNCPKTGWCSLRVFATQHVSFAPSERHRQAIPIDCAAAPRDVRTIVQEPPEPCGCRRVLTSTHAVSRTRSTFAPSSPFDSVSLAIRQSETQILSSASFFSVQNNATTDVFSEPVRAWFDSNERGFITNLHVAAGDLE</sequence>
<accession>A0ABR1KT75</accession>
<dbReference type="EMBL" id="JBBPHU010000004">
    <property type="protein sequence ID" value="KAK7519092.1"/>
    <property type="molecule type" value="Genomic_DNA"/>
</dbReference>
<protein>
    <submittedName>
        <fullName evidence="1">Uncharacterized protein</fullName>
    </submittedName>
</protein>
<evidence type="ECO:0000313" key="2">
    <source>
        <dbReference type="Proteomes" id="UP001363622"/>
    </source>
</evidence>
<evidence type="ECO:0000313" key="1">
    <source>
        <dbReference type="EMBL" id="KAK7519092.1"/>
    </source>
</evidence>
<dbReference type="Proteomes" id="UP001363622">
    <property type="component" value="Unassembled WGS sequence"/>
</dbReference>
<keyword evidence="2" id="KW-1185">Reference proteome</keyword>
<name>A0ABR1KT75_9PEZI</name>
<organism evidence="1 2">
    <name type="scientific">Phyllosticta citriasiana</name>
    <dbReference type="NCBI Taxonomy" id="595635"/>
    <lineage>
        <taxon>Eukaryota</taxon>
        <taxon>Fungi</taxon>
        <taxon>Dikarya</taxon>
        <taxon>Ascomycota</taxon>
        <taxon>Pezizomycotina</taxon>
        <taxon>Dothideomycetes</taxon>
        <taxon>Dothideomycetes incertae sedis</taxon>
        <taxon>Botryosphaeriales</taxon>
        <taxon>Phyllostictaceae</taxon>
        <taxon>Phyllosticta</taxon>
    </lineage>
</organism>